<evidence type="ECO:0000256" key="2">
    <source>
        <dbReference type="ARBA" id="ARBA00023277"/>
    </source>
</evidence>
<protein>
    <submittedName>
        <fullName evidence="6">Alpha-amylase</fullName>
        <ecNumber evidence="6">3.2.1.1</ecNumber>
    </submittedName>
</protein>
<dbReference type="InterPro" id="IPR028995">
    <property type="entry name" value="Glyco_hydro_57/38_cen_sf"/>
</dbReference>
<dbReference type="PANTHER" id="PTHR36306">
    <property type="entry name" value="ALPHA-AMYLASE-RELATED-RELATED"/>
    <property type="match status" value="1"/>
</dbReference>
<dbReference type="GO" id="GO:0004556">
    <property type="term" value="F:alpha-amylase activity"/>
    <property type="evidence" value="ECO:0007669"/>
    <property type="project" value="UniProtKB-EC"/>
</dbReference>
<dbReference type="Pfam" id="PF09095">
    <property type="entry name" value="AmyA-gluTrfs_C"/>
    <property type="match status" value="1"/>
</dbReference>
<keyword evidence="7" id="KW-1185">Reference proteome</keyword>
<name>A0A7W8HDY1_9BURK</name>
<gene>
    <name evidence="6" type="ORF">HNQ70_000165</name>
</gene>
<dbReference type="InterPro" id="IPR015178">
    <property type="entry name" value="A-amylase/a-glucTrfase_central"/>
</dbReference>
<accession>A0A7W8HDY1</accession>
<dbReference type="InterPro" id="IPR014718">
    <property type="entry name" value="GH-type_carb-bd"/>
</dbReference>
<dbReference type="SUPFAM" id="SSF74650">
    <property type="entry name" value="Galactose mutarotase-like"/>
    <property type="match status" value="1"/>
</dbReference>
<dbReference type="InterPro" id="IPR004300">
    <property type="entry name" value="Glyco_hydro_57_N"/>
</dbReference>
<evidence type="ECO:0000313" key="7">
    <source>
        <dbReference type="Proteomes" id="UP000532440"/>
    </source>
</evidence>
<evidence type="ECO:0000313" key="6">
    <source>
        <dbReference type="EMBL" id="MBB5270181.1"/>
    </source>
</evidence>
<comment type="caution">
    <text evidence="6">The sequence shown here is derived from an EMBL/GenBank/DDBJ whole genome shotgun (WGS) entry which is preliminary data.</text>
</comment>
<dbReference type="SUPFAM" id="SSF88688">
    <property type="entry name" value="Families 57/38 glycoside transferase middle domain"/>
    <property type="match status" value="1"/>
</dbReference>
<keyword evidence="6" id="KW-0326">Glycosidase</keyword>
<evidence type="ECO:0000259" key="5">
    <source>
        <dbReference type="Pfam" id="PF09095"/>
    </source>
</evidence>
<dbReference type="CDD" id="cd10793">
    <property type="entry name" value="GH57N_TLGT_like"/>
    <property type="match status" value="1"/>
</dbReference>
<dbReference type="Gene3D" id="3.20.110.20">
    <property type="match status" value="1"/>
</dbReference>
<keyword evidence="2" id="KW-0119">Carbohydrate metabolism</keyword>
<dbReference type="GO" id="GO:0030246">
    <property type="term" value="F:carbohydrate binding"/>
    <property type="evidence" value="ECO:0007669"/>
    <property type="project" value="InterPro"/>
</dbReference>
<evidence type="ECO:0000259" key="4">
    <source>
        <dbReference type="Pfam" id="PF09094"/>
    </source>
</evidence>
<dbReference type="RefSeq" id="WP_183963368.1">
    <property type="nucleotide sequence ID" value="NZ_BAABEW010000003.1"/>
</dbReference>
<dbReference type="AlphaFoldDB" id="A0A7W8HDY1"/>
<proteinExistence type="inferred from homology"/>
<feature type="domain" description="Glycoside hydrolase family 57 N-terminal" evidence="3">
    <location>
        <begin position="11"/>
        <end position="243"/>
    </location>
</feature>
<organism evidence="6 7">
    <name type="scientific">Quisquiliibacterium transsilvanicum</name>
    <dbReference type="NCBI Taxonomy" id="1549638"/>
    <lineage>
        <taxon>Bacteria</taxon>
        <taxon>Pseudomonadati</taxon>
        <taxon>Pseudomonadota</taxon>
        <taxon>Betaproteobacteria</taxon>
        <taxon>Burkholderiales</taxon>
        <taxon>Burkholderiaceae</taxon>
        <taxon>Quisquiliibacterium</taxon>
    </lineage>
</organism>
<dbReference type="InterPro" id="IPR052046">
    <property type="entry name" value="GH57_Enzymes"/>
</dbReference>
<dbReference type="PANTHER" id="PTHR36306:SF1">
    <property type="entry name" value="ALPHA-AMYLASE-RELATED"/>
    <property type="match status" value="1"/>
</dbReference>
<keyword evidence="6" id="KW-0378">Hydrolase</keyword>
<dbReference type="InterPro" id="IPR015179">
    <property type="entry name" value="A-amylase/a-glucTrfase_C"/>
</dbReference>
<comment type="similarity">
    <text evidence="1">Belongs to the glycosyl hydrolase 57 family.</text>
</comment>
<feature type="domain" description="Alpha-amylase/4-alpha-glucanotransferase C-terminal" evidence="5">
    <location>
        <begin position="404"/>
        <end position="667"/>
    </location>
</feature>
<dbReference type="InterPro" id="IPR011330">
    <property type="entry name" value="Glyco_hydro/deAcase_b/a-brl"/>
</dbReference>
<dbReference type="Pfam" id="PF03065">
    <property type="entry name" value="Glyco_hydro_57"/>
    <property type="match status" value="1"/>
</dbReference>
<dbReference type="EC" id="3.2.1.1" evidence="6"/>
<dbReference type="Gene3D" id="2.70.98.10">
    <property type="match status" value="1"/>
</dbReference>
<feature type="domain" description="Alpha-amylase/4-alpha-glucanotransferase central" evidence="4">
    <location>
        <begin position="314"/>
        <end position="389"/>
    </location>
</feature>
<dbReference type="SUPFAM" id="SSF88713">
    <property type="entry name" value="Glycoside hydrolase/deacetylase"/>
    <property type="match status" value="1"/>
</dbReference>
<dbReference type="Pfam" id="PF09094">
    <property type="entry name" value="AmyA-A_glucT_m"/>
    <property type="match status" value="1"/>
</dbReference>
<reference evidence="6 7" key="1">
    <citation type="submission" date="2020-08" db="EMBL/GenBank/DDBJ databases">
        <title>Genomic Encyclopedia of Type Strains, Phase IV (KMG-IV): sequencing the most valuable type-strain genomes for metagenomic binning, comparative biology and taxonomic classification.</title>
        <authorList>
            <person name="Goeker M."/>
        </authorList>
    </citation>
    <scope>NUCLEOTIDE SEQUENCE [LARGE SCALE GENOMIC DNA]</scope>
    <source>
        <strain evidence="6 7">DSM 29781</strain>
    </source>
</reference>
<dbReference type="GO" id="GO:0005975">
    <property type="term" value="P:carbohydrate metabolic process"/>
    <property type="evidence" value="ECO:0007669"/>
    <property type="project" value="InterPro"/>
</dbReference>
<sequence length="680" mass="74337">MTSSEPLQFLFGVHAHQPVGNFPSVIDDAVERCYRPFLETLSRYPGFRFALHLSGWLLGDLAARHPALVEQIAQMVSRGQLELFGAGDCEPVLAAIPERDRISQLEAMNARLERHFGLRPAGAWLTERVWESSVVPSLVRSGVRYVLVDDYHFLCAGVPADALDRHFATEEDGLRLDVFPISEALRYRLPFAPAADALGHLESLAAQGHAAAIHFDDLEKFGIWPETHEWVYGRGWLAAFVEAVLASPTVRAESFSAFHAGRRARGLVYLPTTSYIEMNEWTLPPAAARRFAELQQRERAAGSFEESKAFVRGGIWRNFLSRYPESNWLHKRMLRASARLDAQGAAAALLRPLLHEAQSNDAYWHGLFGGLYLPHLRRAAWSSLCALEAGLERLSPRAPLERVDLDLDGRDEWLIGAGGLQAALRDDGRAALHELSSLPLLHNFGDTLARREEAYHERIGAGSGQTAQGEGIASAHDRIASKHAIEPEDLEPDLAPRAICVDRIVDPQGAAAPLDGYRIIEEGAGVGEGAGAGAPSLLFETALDGARVAKRIAVGGDGVRIEWRCQGLAGRRLVTQLNLAMPSCDGYGGRYVLADGSIPAGFGQPLAIEAMELLTLDDRALDGALRLECRPACRMAGAPLHTVSLSEGGFEKIMQAAVVELTFELKSDYETVRLAMLPSR</sequence>
<evidence type="ECO:0000256" key="1">
    <source>
        <dbReference type="ARBA" id="ARBA00006821"/>
    </source>
</evidence>
<dbReference type="InterPro" id="IPR011013">
    <property type="entry name" value="Gal_mutarotase_sf_dom"/>
</dbReference>
<dbReference type="Proteomes" id="UP000532440">
    <property type="component" value="Unassembled WGS sequence"/>
</dbReference>
<dbReference type="EMBL" id="JACHGB010000001">
    <property type="protein sequence ID" value="MBB5270181.1"/>
    <property type="molecule type" value="Genomic_DNA"/>
</dbReference>
<evidence type="ECO:0000259" key="3">
    <source>
        <dbReference type="Pfam" id="PF03065"/>
    </source>
</evidence>